<reference evidence="1" key="1">
    <citation type="journal article" date="2014" name="Front. Microbiol.">
        <title>High frequency of phylogenetically diverse reductive dehalogenase-homologous genes in deep subseafloor sedimentary metagenomes.</title>
        <authorList>
            <person name="Kawai M."/>
            <person name="Futagami T."/>
            <person name="Toyoda A."/>
            <person name="Takaki Y."/>
            <person name="Nishi S."/>
            <person name="Hori S."/>
            <person name="Arai W."/>
            <person name="Tsubouchi T."/>
            <person name="Morono Y."/>
            <person name="Uchiyama I."/>
            <person name="Ito T."/>
            <person name="Fujiyama A."/>
            <person name="Inagaki F."/>
            <person name="Takami H."/>
        </authorList>
    </citation>
    <scope>NUCLEOTIDE SEQUENCE</scope>
    <source>
        <strain evidence="1">Expedition CK06-06</strain>
    </source>
</reference>
<proteinExistence type="predicted"/>
<sequence length="51" mass="5579">MVKKLSLLTAYSLLPTVVTWDGRDAEGKKVNAGIYFLKVDGKNVGKVVKVK</sequence>
<accession>X1SV52</accession>
<gene>
    <name evidence="1" type="ORF">S12H4_03570</name>
</gene>
<organism evidence="1">
    <name type="scientific">marine sediment metagenome</name>
    <dbReference type="NCBI Taxonomy" id="412755"/>
    <lineage>
        <taxon>unclassified sequences</taxon>
        <taxon>metagenomes</taxon>
        <taxon>ecological metagenomes</taxon>
    </lineage>
</organism>
<name>X1SV52_9ZZZZ</name>
<protein>
    <recommendedName>
        <fullName evidence="2">FlgD Ig-like domain-containing protein</fullName>
    </recommendedName>
</protein>
<dbReference type="EMBL" id="BARW01001017">
    <property type="protein sequence ID" value="GAI71694.1"/>
    <property type="molecule type" value="Genomic_DNA"/>
</dbReference>
<dbReference type="AlphaFoldDB" id="X1SV52"/>
<evidence type="ECO:0000313" key="1">
    <source>
        <dbReference type="EMBL" id="GAI71694.1"/>
    </source>
</evidence>
<dbReference type="Gene3D" id="2.60.40.4070">
    <property type="match status" value="1"/>
</dbReference>
<comment type="caution">
    <text evidence="1">The sequence shown here is derived from an EMBL/GenBank/DDBJ whole genome shotgun (WGS) entry which is preliminary data.</text>
</comment>
<evidence type="ECO:0008006" key="2">
    <source>
        <dbReference type="Google" id="ProtNLM"/>
    </source>
</evidence>